<dbReference type="Pfam" id="PF00293">
    <property type="entry name" value="NUDIX"/>
    <property type="match status" value="1"/>
</dbReference>
<evidence type="ECO:0000313" key="3">
    <source>
        <dbReference type="EMBL" id="RFS39304.1"/>
    </source>
</evidence>
<gene>
    <name evidence="3" type="ORF">D0Q02_30850</name>
</gene>
<reference evidence="3 4" key="1">
    <citation type="submission" date="2018-08" db="EMBL/GenBank/DDBJ databases">
        <title>Verrucosispora craniellae sp. nov., isolated from a marine sponge in the South China Sea.</title>
        <authorList>
            <person name="Li L."/>
            <person name="Lin H.W."/>
        </authorList>
    </citation>
    <scope>NUCLEOTIDE SEQUENCE [LARGE SCALE GENOMIC DNA]</scope>
    <source>
        <strain evidence="3 4">LHW63014</strain>
    </source>
</reference>
<keyword evidence="3" id="KW-0378">Hydrolase</keyword>
<dbReference type="PROSITE" id="PS51462">
    <property type="entry name" value="NUDIX"/>
    <property type="match status" value="1"/>
</dbReference>
<accession>A0A372FQN2</accession>
<keyword evidence="4" id="KW-1185">Reference proteome</keyword>
<dbReference type="RefSeq" id="WP_117231391.1">
    <property type="nucleotide sequence ID" value="NZ_CP061725.1"/>
</dbReference>
<dbReference type="EMBL" id="QVFU01000127">
    <property type="protein sequence ID" value="RFS39304.1"/>
    <property type="molecule type" value="Genomic_DNA"/>
</dbReference>
<dbReference type="AlphaFoldDB" id="A0A372FQN2"/>
<sequence length="112" mass="12471">MAPVVRRSARAIAVDDLGRLVLIKRTRPGSLPYWTTPGGGVEPDDLSMTATLTRELREELGAEADIAQQVLILSEQTDEGMLVQHFFLCHIRTIDLARRCGPEFEDPSRGLR</sequence>
<dbReference type="InterPro" id="IPR015797">
    <property type="entry name" value="NUDIX_hydrolase-like_dom_sf"/>
</dbReference>
<dbReference type="Proteomes" id="UP000262621">
    <property type="component" value="Unassembled WGS sequence"/>
</dbReference>
<name>A0A372FQN2_9ACTN</name>
<dbReference type="InterPro" id="IPR000086">
    <property type="entry name" value="NUDIX_hydrolase_dom"/>
</dbReference>
<dbReference type="PANTHER" id="PTHR43736">
    <property type="entry name" value="ADP-RIBOSE PYROPHOSPHATASE"/>
    <property type="match status" value="1"/>
</dbReference>
<comment type="similarity">
    <text evidence="1">Belongs to the Nudix hydrolase family.</text>
</comment>
<dbReference type="PANTHER" id="PTHR43736:SF1">
    <property type="entry name" value="DIHYDRONEOPTERIN TRIPHOSPHATE DIPHOSPHATASE"/>
    <property type="match status" value="1"/>
</dbReference>
<evidence type="ECO:0000259" key="2">
    <source>
        <dbReference type="PROSITE" id="PS51462"/>
    </source>
</evidence>
<dbReference type="OrthoDB" id="4545744at2"/>
<feature type="domain" description="Nudix hydrolase" evidence="2">
    <location>
        <begin position="5"/>
        <end position="112"/>
    </location>
</feature>
<protein>
    <submittedName>
        <fullName evidence="3">NUDIX hydrolase</fullName>
    </submittedName>
</protein>
<comment type="caution">
    <text evidence="3">The sequence shown here is derived from an EMBL/GenBank/DDBJ whole genome shotgun (WGS) entry which is preliminary data.</text>
</comment>
<organism evidence="3 4">
    <name type="scientific">Micromonospora craniellae</name>
    <dbReference type="NCBI Taxonomy" id="2294034"/>
    <lineage>
        <taxon>Bacteria</taxon>
        <taxon>Bacillati</taxon>
        <taxon>Actinomycetota</taxon>
        <taxon>Actinomycetes</taxon>
        <taxon>Micromonosporales</taxon>
        <taxon>Micromonosporaceae</taxon>
        <taxon>Micromonospora</taxon>
    </lineage>
</organism>
<evidence type="ECO:0000313" key="4">
    <source>
        <dbReference type="Proteomes" id="UP000262621"/>
    </source>
</evidence>
<dbReference type="SUPFAM" id="SSF55811">
    <property type="entry name" value="Nudix"/>
    <property type="match status" value="1"/>
</dbReference>
<proteinExistence type="inferred from homology"/>
<dbReference type="Gene3D" id="3.90.79.10">
    <property type="entry name" value="Nucleoside Triphosphate Pyrophosphohydrolase"/>
    <property type="match status" value="1"/>
</dbReference>
<dbReference type="GO" id="GO:0016787">
    <property type="term" value="F:hydrolase activity"/>
    <property type="evidence" value="ECO:0007669"/>
    <property type="project" value="UniProtKB-KW"/>
</dbReference>
<evidence type="ECO:0000256" key="1">
    <source>
        <dbReference type="ARBA" id="ARBA00005582"/>
    </source>
</evidence>